<protein>
    <submittedName>
        <fullName evidence="2">Uncharacterized protein</fullName>
    </submittedName>
</protein>
<name>A0A803QRU1_CANSA</name>
<feature type="active site" evidence="1">
    <location>
        <position position="122"/>
    </location>
</feature>
<dbReference type="InterPro" id="IPR029510">
    <property type="entry name" value="Ald_DH_CS_GLU"/>
</dbReference>
<sequence length="169" mass="17956">MFSLCDLPDLASDSQCTAIAQPPPSTVGVLVSLAAAVVSTSCWKHSCSETFRIVPLLALFILANTMPSYPDGKAVKVIQGVLRCWRTALVNIDGTKYSLLSPKVAQDSQSAAAKFLTPIVLELGGKNALLFLIPVIFFGTESPFEGLEKVGLEGTMESSPLIHSAMKTV</sequence>
<dbReference type="PROSITE" id="PS00687">
    <property type="entry name" value="ALDEHYDE_DEHYDR_GLU"/>
    <property type="match status" value="1"/>
</dbReference>
<reference evidence="2" key="1">
    <citation type="submission" date="2021-03" db="UniProtKB">
        <authorList>
            <consortium name="EnsemblPlants"/>
        </authorList>
    </citation>
    <scope>IDENTIFICATION</scope>
</reference>
<dbReference type="AlphaFoldDB" id="A0A803QRU1"/>
<keyword evidence="3" id="KW-1185">Reference proteome</keyword>
<dbReference type="Proteomes" id="UP000596661">
    <property type="component" value="Unassembled WGS sequence"/>
</dbReference>
<evidence type="ECO:0000256" key="1">
    <source>
        <dbReference type="PROSITE-ProRule" id="PRU10007"/>
    </source>
</evidence>
<accession>A0A803QRU1</accession>
<evidence type="ECO:0000313" key="2">
    <source>
        <dbReference type="EnsemblPlants" id="cds.evm.model.ctgX197.1"/>
    </source>
</evidence>
<dbReference type="EnsemblPlants" id="evm.model.ctgX197.1">
    <property type="protein sequence ID" value="cds.evm.model.ctgX197.1"/>
    <property type="gene ID" value="evm.TU.ctgX197.1"/>
</dbReference>
<evidence type="ECO:0000313" key="3">
    <source>
        <dbReference type="Proteomes" id="UP000596661"/>
    </source>
</evidence>
<dbReference type="Gramene" id="evm.model.ctgX197.1">
    <property type="protein sequence ID" value="cds.evm.model.ctgX197.1"/>
    <property type="gene ID" value="evm.TU.ctgX197.1"/>
</dbReference>
<proteinExistence type="predicted"/>
<organism evidence="2 3">
    <name type="scientific">Cannabis sativa</name>
    <name type="common">Hemp</name>
    <name type="synonym">Marijuana</name>
    <dbReference type="NCBI Taxonomy" id="3483"/>
    <lineage>
        <taxon>Eukaryota</taxon>
        <taxon>Viridiplantae</taxon>
        <taxon>Streptophyta</taxon>
        <taxon>Embryophyta</taxon>
        <taxon>Tracheophyta</taxon>
        <taxon>Spermatophyta</taxon>
        <taxon>Magnoliopsida</taxon>
        <taxon>eudicotyledons</taxon>
        <taxon>Gunneridae</taxon>
        <taxon>Pentapetalae</taxon>
        <taxon>rosids</taxon>
        <taxon>fabids</taxon>
        <taxon>Rosales</taxon>
        <taxon>Cannabaceae</taxon>
        <taxon>Cannabis</taxon>
    </lineage>
</organism>
<dbReference type="GO" id="GO:0016491">
    <property type="term" value="F:oxidoreductase activity"/>
    <property type="evidence" value="ECO:0007669"/>
    <property type="project" value="InterPro"/>
</dbReference>